<keyword evidence="6 8" id="KW-1133">Transmembrane helix</keyword>
<evidence type="ECO:0000256" key="6">
    <source>
        <dbReference type="ARBA" id="ARBA00022989"/>
    </source>
</evidence>
<evidence type="ECO:0000256" key="5">
    <source>
        <dbReference type="ARBA" id="ARBA00022692"/>
    </source>
</evidence>
<feature type="transmembrane region" description="Helical" evidence="8">
    <location>
        <begin position="191"/>
        <end position="214"/>
    </location>
</feature>
<keyword evidence="5 8" id="KW-0812">Transmembrane</keyword>
<accession>A0A1H9TDY9</accession>
<dbReference type="SUPFAM" id="SSF161098">
    <property type="entry name" value="MetI-like"/>
    <property type="match status" value="1"/>
</dbReference>
<feature type="transmembrane region" description="Helical" evidence="8">
    <location>
        <begin position="85"/>
        <end position="108"/>
    </location>
</feature>
<feature type="transmembrane region" description="Helical" evidence="8">
    <location>
        <begin position="148"/>
        <end position="171"/>
    </location>
</feature>
<feature type="domain" description="ABC transmembrane type-1" evidence="9">
    <location>
        <begin position="16"/>
        <end position="210"/>
    </location>
</feature>
<proteinExistence type="inferred from homology"/>
<organism evidence="10 11">
    <name type="scientific">Lachnobacterium bovis</name>
    <dbReference type="NCBI Taxonomy" id="140626"/>
    <lineage>
        <taxon>Bacteria</taxon>
        <taxon>Bacillati</taxon>
        <taxon>Bacillota</taxon>
        <taxon>Clostridia</taxon>
        <taxon>Lachnospirales</taxon>
        <taxon>Lachnospiraceae</taxon>
        <taxon>Lachnobacterium</taxon>
    </lineage>
</organism>
<keyword evidence="4" id="KW-1003">Cell membrane</keyword>
<keyword evidence="11" id="KW-1185">Reference proteome</keyword>
<dbReference type="PANTHER" id="PTHR30450">
    <property type="entry name" value="ABC TRANSPORTER PERMEASE"/>
    <property type="match status" value="1"/>
</dbReference>
<dbReference type="OrthoDB" id="9793490at2"/>
<evidence type="ECO:0000256" key="2">
    <source>
        <dbReference type="ARBA" id="ARBA00007069"/>
    </source>
</evidence>
<gene>
    <name evidence="10" type="ORF">SAMN02910429_01581</name>
</gene>
<feature type="transmembrane region" description="Helical" evidence="8">
    <location>
        <begin position="20"/>
        <end position="43"/>
    </location>
</feature>
<dbReference type="PANTHER" id="PTHR30450:SF1">
    <property type="entry name" value="D-METHIONINE TRANSPORT SYSTEM PERMEASE PROTEIN METI-RELATED"/>
    <property type="match status" value="1"/>
</dbReference>
<name>A0A1H9TDY9_9FIRM</name>
<evidence type="ECO:0000313" key="11">
    <source>
        <dbReference type="Proteomes" id="UP000182471"/>
    </source>
</evidence>
<comment type="subcellular location">
    <subcellularLocation>
        <location evidence="1 8">Cell membrane</location>
        <topology evidence="1 8">Multi-pass membrane protein</topology>
    </subcellularLocation>
</comment>
<dbReference type="RefSeq" id="WP_022750422.1">
    <property type="nucleotide sequence ID" value="NZ_FOGW01000016.1"/>
</dbReference>
<dbReference type="NCBIfam" id="NF008049">
    <property type="entry name" value="PRK10782.1"/>
    <property type="match status" value="1"/>
</dbReference>
<evidence type="ECO:0000313" key="10">
    <source>
        <dbReference type="EMBL" id="SER95184.1"/>
    </source>
</evidence>
<comment type="similarity">
    <text evidence="2">Belongs to the binding-protein-dependent transport system permease family. CysTW subfamily.</text>
</comment>
<dbReference type="PROSITE" id="PS50928">
    <property type="entry name" value="ABC_TM1"/>
    <property type="match status" value="1"/>
</dbReference>
<dbReference type="InterPro" id="IPR035906">
    <property type="entry name" value="MetI-like_sf"/>
</dbReference>
<dbReference type="InterPro" id="IPR000515">
    <property type="entry name" value="MetI-like"/>
</dbReference>
<dbReference type="AlphaFoldDB" id="A0A1H9TDY9"/>
<protein>
    <submittedName>
        <fullName evidence="10">D-methionine transport system permease protein</fullName>
    </submittedName>
</protein>
<keyword evidence="3 8" id="KW-0813">Transport</keyword>
<keyword evidence="7 8" id="KW-0472">Membrane</keyword>
<feature type="transmembrane region" description="Helical" evidence="8">
    <location>
        <begin position="55"/>
        <end position="79"/>
    </location>
</feature>
<dbReference type="EMBL" id="FOGW01000016">
    <property type="protein sequence ID" value="SER95184.1"/>
    <property type="molecule type" value="Genomic_DNA"/>
</dbReference>
<dbReference type="GO" id="GO:0005886">
    <property type="term" value="C:plasma membrane"/>
    <property type="evidence" value="ECO:0007669"/>
    <property type="project" value="UniProtKB-SubCell"/>
</dbReference>
<sequence>MSVSFDVLVGLLKSGIEETLYMTIIGTLLAYILGIPLGVLLYVTSKEGIKPNKVIYGVFGTIINIVRSIPFMILLVALIPFTRLVVGTSIGTDATIVPLVIGAAPFVARMIESSLLEVDYGVIEAALSMGASNFQIIKKVLLPEAKPSLLTGSTIAITTILGYSAMAGFVGGGGLGATALNYGYSRYQTDIMLITVVVLVIIVQIFQEVGMYIVRKTDKRKK</sequence>
<evidence type="ECO:0000256" key="4">
    <source>
        <dbReference type="ARBA" id="ARBA00022475"/>
    </source>
</evidence>
<dbReference type="Gene3D" id="1.10.3720.10">
    <property type="entry name" value="MetI-like"/>
    <property type="match status" value="1"/>
</dbReference>
<dbReference type="GO" id="GO:0048473">
    <property type="term" value="P:D-methionine transmembrane transport"/>
    <property type="evidence" value="ECO:0007669"/>
    <property type="project" value="TreeGrafter"/>
</dbReference>
<evidence type="ECO:0000256" key="3">
    <source>
        <dbReference type="ARBA" id="ARBA00022448"/>
    </source>
</evidence>
<evidence type="ECO:0000256" key="7">
    <source>
        <dbReference type="ARBA" id="ARBA00023136"/>
    </source>
</evidence>
<dbReference type="Pfam" id="PF00528">
    <property type="entry name" value="BPD_transp_1"/>
    <property type="match status" value="1"/>
</dbReference>
<dbReference type="Proteomes" id="UP000182471">
    <property type="component" value="Unassembled WGS sequence"/>
</dbReference>
<evidence type="ECO:0000259" key="9">
    <source>
        <dbReference type="PROSITE" id="PS50928"/>
    </source>
</evidence>
<dbReference type="InterPro" id="IPR051322">
    <property type="entry name" value="AA_ABC_Transporter_Permease"/>
</dbReference>
<dbReference type="FunFam" id="1.10.3720.10:FF:000002">
    <property type="entry name" value="D-methionine ABC transporter permease MetI"/>
    <property type="match status" value="1"/>
</dbReference>
<evidence type="ECO:0000256" key="1">
    <source>
        <dbReference type="ARBA" id="ARBA00004651"/>
    </source>
</evidence>
<reference evidence="11" key="1">
    <citation type="submission" date="2016-10" db="EMBL/GenBank/DDBJ databases">
        <authorList>
            <person name="Varghese N."/>
            <person name="Submissions S."/>
        </authorList>
    </citation>
    <scope>NUCLEOTIDE SEQUENCE [LARGE SCALE GENOMIC DNA]</scope>
    <source>
        <strain evidence="11">S1b</strain>
    </source>
</reference>
<evidence type="ECO:0000256" key="8">
    <source>
        <dbReference type="RuleBase" id="RU363032"/>
    </source>
</evidence>
<dbReference type="CDD" id="cd06261">
    <property type="entry name" value="TM_PBP2"/>
    <property type="match status" value="1"/>
</dbReference>